<evidence type="ECO:0000313" key="3">
    <source>
        <dbReference type="EMBL" id="GBE83558.1"/>
    </source>
</evidence>
<organism evidence="3 4">
    <name type="scientific">Sparassis crispa</name>
    <dbReference type="NCBI Taxonomy" id="139825"/>
    <lineage>
        <taxon>Eukaryota</taxon>
        <taxon>Fungi</taxon>
        <taxon>Dikarya</taxon>
        <taxon>Basidiomycota</taxon>
        <taxon>Agaricomycotina</taxon>
        <taxon>Agaricomycetes</taxon>
        <taxon>Polyporales</taxon>
        <taxon>Sparassidaceae</taxon>
        <taxon>Sparassis</taxon>
    </lineage>
</organism>
<dbReference type="InterPro" id="IPR029058">
    <property type="entry name" value="AB_hydrolase_fold"/>
</dbReference>
<reference evidence="3 4" key="1">
    <citation type="journal article" date="2018" name="Sci. Rep.">
        <title>Genome sequence of the cauliflower mushroom Sparassis crispa (Hanabiratake) and its association with beneficial usage.</title>
        <authorList>
            <person name="Kiyama R."/>
            <person name="Furutani Y."/>
            <person name="Kawaguchi K."/>
            <person name="Nakanishi T."/>
        </authorList>
    </citation>
    <scope>NUCLEOTIDE SEQUENCE [LARGE SCALE GENOMIC DNA]</scope>
</reference>
<dbReference type="STRING" id="139825.A0A401GMW4"/>
<keyword evidence="1" id="KW-0472">Membrane</keyword>
<dbReference type="PROSITE" id="PS00941">
    <property type="entry name" value="CARBOXYLESTERASE_B_2"/>
    <property type="match status" value="1"/>
</dbReference>
<protein>
    <recommendedName>
        <fullName evidence="2">Carboxylesterase type B domain-containing protein</fullName>
    </recommendedName>
</protein>
<dbReference type="SUPFAM" id="SSF53474">
    <property type="entry name" value="alpha/beta-Hydrolases"/>
    <property type="match status" value="1"/>
</dbReference>
<evidence type="ECO:0000259" key="2">
    <source>
        <dbReference type="Pfam" id="PF00135"/>
    </source>
</evidence>
<dbReference type="InterPro" id="IPR019819">
    <property type="entry name" value="Carboxylesterase_B_CS"/>
</dbReference>
<dbReference type="GeneID" id="38780475"/>
<dbReference type="RefSeq" id="XP_027614471.1">
    <property type="nucleotide sequence ID" value="XM_027758670.1"/>
</dbReference>
<dbReference type="EMBL" id="BFAD01000005">
    <property type="protein sequence ID" value="GBE83558.1"/>
    <property type="molecule type" value="Genomic_DNA"/>
</dbReference>
<dbReference type="AlphaFoldDB" id="A0A401GMW4"/>
<dbReference type="PANTHER" id="PTHR11559">
    <property type="entry name" value="CARBOXYLESTERASE"/>
    <property type="match status" value="1"/>
</dbReference>
<feature type="domain" description="Carboxylesterase type B" evidence="2">
    <location>
        <begin position="112"/>
        <end position="578"/>
    </location>
</feature>
<proteinExistence type="predicted"/>
<dbReference type="InterPro" id="IPR050309">
    <property type="entry name" value="Type-B_Carboxylest/Lipase"/>
</dbReference>
<dbReference type="Pfam" id="PF00135">
    <property type="entry name" value="COesterase"/>
    <property type="match status" value="1"/>
</dbReference>
<gene>
    <name evidence="3" type="ORF">SCP_0506130</name>
</gene>
<dbReference type="InterPro" id="IPR002018">
    <property type="entry name" value="CarbesteraseB"/>
</dbReference>
<dbReference type="Gene3D" id="3.40.50.1820">
    <property type="entry name" value="alpha/beta hydrolase"/>
    <property type="match status" value="1"/>
</dbReference>
<dbReference type="InParanoid" id="A0A401GMW4"/>
<evidence type="ECO:0000313" key="4">
    <source>
        <dbReference type="Proteomes" id="UP000287166"/>
    </source>
</evidence>
<feature type="transmembrane region" description="Helical" evidence="1">
    <location>
        <begin position="82"/>
        <end position="103"/>
    </location>
</feature>
<evidence type="ECO:0000256" key="1">
    <source>
        <dbReference type="SAM" id="Phobius"/>
    </source>
</evidence>
<accession>A0A401GMW4</accession>
<comment type="caution">
    <text evidence="3">The sequence shown here is derived from an EMBL/GenBank/DDBJ whole genome shotgun (WGS) entry which is preliminary data.</text>
</comment>
<dbReference type="Proteomes" id="UP000287166">
    <property type="component" value="Unassembled WGS sequence"/>
</dbReference>
<sequence>MSILARCKIRLVLRPTCRMIVWNPTAPNTDLKPEVLKRRQSQQLLGWADPLSVTAYLAPLTVSPKYLCGLPSSVCRGRSIHLTLAMQLLTALCAALAAAMVVVSQPLPDPLVRNTTTGLVRGYLDVNTTGVPLYKWYGVRFAETTAGANRWRPPQPYYAEGITNTTAFGAACMQGIPNAGNGTQNQSEDCLFINVIAPMGATNLPVYLYSFGGGFDSNAASDPKIDGSWLASRDIVYVSYNYRLSIWAWPAAVEIAQAGETQNFGLLDTRTAVEWVRDNIVNFGGDPTKITLGGESVGAEMTNMYMSAWPEDPIIRGAVMQSADTSQPMWELGNQLIPISQNLSCTTGPGQLDCLRTKDAFAIQAILWSSGAQFQPVIDNITVFQDYVRLIITGQTARIPLLIGNNKDEGSTIVNGEPTAYTNETAYILSNNFNFPMANINAVLNMYPSPSALYPTTINATSAMWRDAHMISLSSNLALWRTQLLQLPVWRYEFALVADNLNALGASIGTFHGEDIQFVMGTLYTIADQAPYIPATPFQYNVSDYMVTAWTNFVKDPTLGPRIEGWEQYNPADPTTLAVLGISETGAIPGNASAIDSTIQYWNQILPLFPRTYPACGTWTCSD</sequence>
<dbReference type="OrthoDB" id="408631at2759"/>
<keyword evidence="1" id="KW-1133">Transmembrane helix</keyword>
<keyword evidence="4" id="KW-1185">Reference proteome</keyword>
<keyword evidence="1" id="KW-0812">Transmembrane</keyword>
<name>A0A401GMW4_9APHY</name>